<dbReference type="Proteomes" id="UP000824220">
    <property type="component" value="Unassembled WGS sequence"/>
</dbReference>
<comment type="caution">
    <text evidence="1">The sequence shown here is derived from an EMBL/GenBank/DDBJ whole genome shotgun (WGS) entry which is preliminary data.</text>
</comment>
<evidence type="ECO:0000313" key="1">
    <source>
        <dbReference type="EMBL" id="HJA04163.1"/>
    </source>
</evidence>
<organism evidence="1 2">
    <name type="scientific">Candidatus Microbacterium stercoravium</name>
    <dbReference type="NCBI Taxonomy" id="2838697"/>
    <lineage>
        <taxon>Bacteria</taxon>
        <taxon>Bacillati</taxon>
        <taxon>Actinomycetota</taxon>
        <taxon>Actinomycetes</taxon>
        <taxon>Micrococcales</taxon>
        <taxon>Microbacteriaceae</taxon>
        <taxon>Microbacterium</taxon>
    </lineage>
</organism>
<sequence length="66" mass="7177">MSTKGTLVPTEFTPLSLPAAADDPDLVRWVSILNRSYARESGNDLLVWTAGARARDARRGDAHGPR</sequence>
<proteinExistence type="predicted"/>
<reference evidence="1" key="2">
    <citation type="submission" date="2021-04" db="EMBL/GenBank/DDBJ databases">
        <authorList>
            <person name="Gilroy R."/>
        </authorList>
    </citation>
    <scope>NUCLEOTIDE SEQUENCE</scope>
    <source>
        <strain evidence="1">ChiHjej8B7-3636</strain>
    </source>
</reference>
<reference evidence="1" key="1">
    <citation type="journal article" date="2021" name="PeerJ">
        <title>Extensive microbial diversity within the chicken gut microbiome revealed by metagenomics and culture.</title>
        <authorList>
            <person name="Gilroy R."/>
            <person name="Ravi A."/>
            <person name="Getino M."/>
            <person name="Pursley I."/>
            <person name="Horton D.L."/>
            <person name="Alikhan N.F."/>
            <person name="Baker D."/>
            <person name="Gharbi K."/>
            <person name="Hall N."/>
            <person name="Watson M."/>
            <person name="Adriaenssens E.M."/>
            <person name="Foster-Nyarko E."/>
            <person name="Jarju S."/>
            <person name="Secka A."/>
            <person name="Antonio M."/>
            <person name="Oren A."/>
            <person name="Chaudhuri R.R."/>
            <person name="La Ragione R."/>
            <person name="Hildebrand F."/>
            <person name="Pallen M.J."/>
        </authorList>
    </citation>
    <scope>NUCLEOTIDE SEQUENCE</scope>
    <source>
        <strain evidence="1">ChiHjej8B7-3636</strain>
    </source>
</reference>
<evidence type="ECO:0000313" key="2">
    <source>
        <dbReference type="Proteomes" id="UP000824220"/>
    </source>
</evidence>
<dbReference type="AlphaFoldDB" id="A0A9D2H420"/>
<protein>
    <submittedName>
        <fullName evidence="1">Uncharacterized protein</fullName>
    </submittedName>
</protein>
<gene>
    <name evidence="1" type="ORF">H9800_04825</name>
</gene>
<accession>A0A9D2H420</accession>
<dbReference type="EMBL" id="DXAM01000066">
    <property type="protein sequence ID" value="HJA04163.1"/>
    <property type="molecule type" value="Genomic_DNA"/>
</dbReference>
<name>A0A9D2H420_9MICO</name>